<comment type="caution">
    <text evidence="1">The sequence shown here is derived from an EMBL/GenBank/DDBJ whole genome shotgun (WGS) entry which is preliminary data.</text>
</comment>
<gene>
    <name evidence="1" type="ORF">DID88_007300</name>
</gene>
<evidence type="ECO:0000313" key="1">
    <source>
        <dbReference type="EMBL" id="RAL68581.1"/>
    </source>
</evidence>
<reference evidence="1 2" key="1">
    <citation type="submission" date="2018-06" db="EMBL/GenBank/DDBJ databases">
        <title>Genome Sequence of the Brown Rot Fungal Pathogen Monilinia fructigena.</title>
        <authorList>
            <person name="Landi L."/>
            <person name="De Miccolis Angelini R.M."/>
            <person name="Pollastro S."/>
            <person name="Abate D."/>
            <person name="Faretra F."/>
            <person name="Romanazzi G."/>
        </authorList>
    </citation>
    <scope>NUCLEOTIDE SEQUENCE [LARGE SCALE GENOMIC DNA]</scope>
    <source>
        <strain evidence="1 2">Mfrg269</strain>
    </source>
</reference>
<dbReference type="Proteomes" id="UP000249056">
    <property type="component" value="Unassembled WGS sequence"/>
</dbReference>
<protein>
    <submittedName>
        <fullName evidence="1">Uncharacterized protein</fullName>
    </submittedName>
</protein>
<dbReference type="EMBL" id="QKRW01000001">
    <property type="protein sequence ID" value="RAL68581.1"/>
    <property type="molecule type" value="Genomic_DNA"/>
</dbReference>
<evidence type="ECO:0000313" key="2">
    <source>
        <dbReference type="Proteomes" id="UP000249056"/>
    </source>
</evidence>
<name>A0A395J8B4_9HELO</name>
<accession>A0A395J8B4</accession>
<keyword evidence="2" id="KW-1185">Reference proteome</keyword>
<dbReference type="AlphaFoldDB" id="A0A395J8B4"/>
<proteinExistence type="predicted"/>
<sequence length="128" mass="14760">MPCDFIRLPPILFEANQTHKFPAIKLTHTIPFPNPPKHSQPFFGRKLVNRRRGMHVHYKQLNSKGQISQVVTKSKGFVKSAPDFVNDRSFCHHMIQLITASDVQYIVEWFHIILRQVGNALKMGPRGC</sequence>
<organism evidence="1 2">
    <name type="scientific">Monilinia fructigena</name>
    <dbReference type="NCBI Taxonomy" id="38457"/>
    <lineage>
        <taxon>Eukaryota</taxon>
        <taxon>Fungi</taxon>
        <taxon>Dikarya</taxon>
        <taxon>Ascomycota</taxon>
        <taxon>Pezizomycotina</taxon>
        <taxon>Leotiomycetes</taxon>
        <taxon>Helotiales</taxon>
        <taxon>Sclerotiniaceae</taxon>
        <taxon>Monilinia</taxon>
    </lineage>
</organism>